<evidence type="ECO:0000259" key="1">
    <source>
        <dbReference type="Pfam" id="PF02625"/>
    </source>
</evidence>
<dbReference type="Pfam" id="PF02625">
    <property type="entry name" value="XdhC_CoxI"/>
    <property type="match status" value="1"/>
</dbReference>
<feature type="domain" description="XdhC Rossmann" evidence="2">
    <location>
        <begin position="193"/>
        <end position="333"/>
    </location>
</feature>
<name>A0A346AYG9_9FIRM</name>
<dbReference type="KEGG" id="meg:DKB62_04640"/>
<dbReference type="OrthoDB" id="9773039at2"/>
<dbReference type="InterPro" id="IPR052698">
    <property type="entry name" value="MoCofactor_Util/Proc"/>
</dbReference>
<proteinExistence type="predicted"/>
<dbReference type="AlphaFoldDB" id="A0A346AYG9"/>
<keyword evidence="4" id="KW-1185">Reference proteome</keyword>
<evidence type="ECO:0000313" key="4">
    <source>
        <dbReference type="Proteomes" id="UP000254337"/>
    </source>
</evidence>
<dbReference type="InterPro" id="IPR003777">
    <property type="entry name" value="XdhC_CoxI"/>
</dbReference>
<organism evidence="3 4">
    <name type="scientific">Megasphaera stantonii</name>
    <dbReference type="NCBI Taxonomy" id="2144175"/>
    <lineage>
        <taxon>Bacteria</taxon>
        <taxon>Bacillati</taxon>
        <taxon>Bacillota</taxon>
        <taxon>Negativicutes</taxon>
        <taxon>Veillonellales</taxon>
        <taxon>Veillonellaceae</taxon>
        <taxon>Megasphaera</taxon>
    </lineage>
</organism>
<sequence length="362" mass="39098">MDDVFLRLEEELRAGRPAALLTVVESHGATPRGAGSRQLVLASGDTVGTIGGGIGEYKACEAARRVLQDGVSTLLAYDLSPGAAADMGAVCGGTVTVFCQYIGPDAAACIGAMVESGRNRRPYLLLCDMTEPERWAMAVSGPETIYCGDGRHAADLQRFLQDCGENTTYKPQLIQYSGRLLYAESFFPSSRAFIFGGGHVACALVPLLARVGFSCVVVDDREDFANAERFPDAESVVVADLEHLPDFHIGEDDYVCIMTRGHVGDYVVERQILPLRPQYIGVIGSRNKLHFVREKLLADGFAAEEIDNTYGPIGLPISAATPEEIAVSIAAELIAVRARREGREKADAKKWRAADVPHIRLP</sequence>
<dbReference type="Proteomes" id="UP000254337">
    <property type="component" value="Chromosome"/>
</dbReference>
<dbReference type="PANTHER" id="PTHR30388">
    <property type="entry name" value="ALDEHYDE OXIDOREDUCTASE MOLYBDENUM COFACTOR ASSEMBLY PROTEIN"/>
    <property type="match status" value="1"/>
</dbReference>
<gene>
    <name evidence="3" type="ORF">DKB62_04640</name>
</gene>
<dbReference type="InterPro" id="IPR027051">
    <property type="entry name" value="XdhC_Rossmann_dom"/>
</dbReference>
<accession>A0A346AYG9</accession>
<evidence type="ECO:0000259" key="2">
    <source>
        <dbReference type="Pfam" id="PF13478"/>
    </source>
</evidence>
<protein>
    <submittedName>
        <fullName evidence="3">XdhC/CoxI family protein</fullName>
    </submittedName>
</protein>
<dbReference type="Gene3D" id="3.40.50.720">
    <property type="entry name" value="NAD(P)-binding Rossmann-like Domain"/>
    <property type="match status" value="1"/>
</dbReference>
<dbReference type="EMBL" id="CP029462">
    <property type="protein sequence ID" value="AXL20912.1"/>
    <property type="molecule type" value="Genomic_DNA"/>
</dbReference>
<dbReference type="RefSeq" id="WP_107195834.1">
    <property type="nucleotide sequence ID" value="NZ_CP029462.1"/>
</dbReference>
<reference evidence="3 4" key="1">
    <citation type="submission" date="2018-05" db="EMBL/GenBank/DDBJ databases">
        <title>Complete genome sequence of Megasphaera sp. AJH120T, isolated from the ceca of a chicken.</title>
        <authorList>
            <person name="Maki J."/>
            <person name="Looft T."/>
        </authorList>
    </citation>
    <scope>NUCLEOTIDE SEQUENCE [LARGE SCALE GENOMIC DNA]</scope>
    <source>
        <strain evidence="3 4">AJH120</strain>
    </source>
</reference>
<dbReference type="PANTHER" id="PTHR30388:SF6">
    <property type="entry name" value="XANTHINE DEHYDROGENASE SUBUNIT A-RELATED"/>
    <property type="match status" value="1"/>
</dbReference>
<dbReference type="Pfam" id="PF13478">
    <property type="entry name" value="XdhC_C"/>
    <property type="match status" value="1"/>
</dbReference>
<evidence type="ECO:0000313" key="3">
    <source>
        <dbReference type="EMBL" id="AXL20912.1"/>
    </source>
</evidence>
<feature type="domain" description="XdhC- CoxI" evidence="1">
    <location>
        <begin position="12"/>
        <end position="78"/>
    </location>
</feature>